<dbReference type="Gene3D" id="3.40.30.120">
    <property type="match status" value="1"/>
</dbReference>
<comment type="cofactor">
    <cofactor evidence="1">
        <name>FAD</name>
        <dbReference type="ChEBI" id="CHEBI:57692"/>
    </cofactor>
</comment>
<protein>
    <submittedName>
        <fullName evidence="5">Monooxygenase FAD-binding</fullName>
    </submittedName>
</protein>
<name>A0A0P0Z3K2_9HYPH</name>
<dbReference type="PANTHER" id="PTHR43004:SF19">
    <property type="entry name" value="BINDING MONOOXYGENASE, PUTATIVE (JCVI)-RELATED"/>
    <property type="match status" value="1"/>
</dbReference>
<dbReference type="PRINTS" id="PR00420">
    <property type="entry name" value="RNGMNOXGNASE"/>
</dbReference>
<dbReference type="InterPro" id="IPR050641">
    <property type="entry name" value="RIFMO-like"/>
</dbReference>
<evidence type="ECO:0000256" key="2">
    <source>
        <dbReference type="ARBA" id="ARBA00022630"/>
    </source>
</evidence>
<dbReference type="Gene3D" id="3.30.70.2450">
    <property type="match status" value="1"/>
</dbReference>
<dbReference type="AlphaFoldDB" id="A0A0P0Z3K2"/>
<keyword evidence="5" id="KW-0503">Monooxygenase</keyword>
<proteinExistence type="predicted"/>
<dbReference type="EMBL" id="LC066377">
    <property type="protein sequence ID" value="BAT28614.1"/>
    <property type="molecule type" value="Genomic_DNA"/>
</dbReference>
<sequence>MAGDILVVGAGPVGLSLALGLARHGVACRIIDRLVEPLPYCRAIGITPRTLEVAEAMGFARDMVDAGLWLTGMRSVVQGYPAQDRLAPNLGLPYAELGLPQYETERILTSHLEAHGVRVERGLTLTALNQDSDGVDAVLDGPQGGAARFSYVVGCDGAHSAVRKLAGIGFEGDAFPWPFMLGDVRIDWDLPYGHALRALRLHEDAPPDMFIAIPLPERGRYRVSMMAPEALVGSGGSDHGIQAEMKGPSLQDLQAIADDLLPGKPPLSDLRWSSIFKISMRLASRYRQGRLFLAGDAAHIHPPTGGQGMNTGIQDAFNLAWKLAAAVTGRAAPALLDSYEAERRPVGADVVARTRAASEGYGREGGHKPDPLVDAQIRVQYRESPIVMHGNAPLQEDRLGAGDRAPDANGLRRRGLGFPLHLFELLSDTQHTLLIQPGPDAATTPEALAGDVETLRAAAGGRLGAVVILPAGAQAVESGPDLLQIVDAEGSFAAAYGAGVWLVRPDGYLGWCADGLGEPGLRAYFETIFAPSAVPDSAQSTAAVA</sequence>
<evidence type="ECO:0000256" key="1">
    <source>
        <dbReference type="ARBA" id="ARBA00001974"/>
    </source>
</evidence>
<feature type="domain" description="FAD-binding" evidence="4">
    <location>
        <begin position="4"/>
        <end position="354"/>
    </location>
</feature>
<keyword evidence="3" id="KW-0274">FAD</keyword>
<dbReference type="GO" id="GO:0016709">
    <property type="term" value="F:oxidoreductase activity, acting on paired donors, with incorporation or reduction of molecular oxygen, NAD(P)H as one donor, and incorporation of one atom of oxygen"/>
    <property type="evidence" value="ECO:0007669"/>
    <property type="project" value="UniProtKB-ARBA"/>
</dbReference>
<keyword evidence="2" id="KW-0285">Flavoprotein</keyword>
<evidence type="ECO:0000256" key="3">
    <source>
        <dbReference type="ARBA" id="ARBA00022827"/>
    </source>
</evidence>
<dbReference type="SUPFAM" id="SSF51905">
    <property type="entry name" value="FAD/NAD(P)-binding domain"/>
    <property type="match status" value="1"/>
</dbReference>
<keyword evidence="5" id="KW-0560">Oxidoreductase</keyword>
<dbReference type="Pfam" id="PF01494">
    <property type="entry name" value="FAD_binding_3"/>
    <property type="match status" value="1"/>
</dbReference>
<evidence type="ECO:0000259" key="4">
    <source>
        <dbReference type="Pfam" id="PF01494"/>
    </source>
</evidence>
<evidence type="ECO:0000313" key="5">
    <source>
        <dbReference type="EMBL" id="BAT28614.1"/>
    </source>
</evidence>
<dbReference type="RefSeq" id="WP_062225873.1">
    <property type="nucleotide sequence ID" value="NZ_BBWR01000002.1"/>
</dbReference>
<organism evidence="5">
    <name type="scientific">Aureimonas frigidaquae</name>
    <dbReference type="NCBI Taxonomy" id="424757"/>
    <lineage>
        <taxon>Bacteria</taxon>
        <taxon>Pseudomonadati</taxon>
        <taxon>Pseudomonadota</taxon>
        <taxon>Alphaproteobacteria</taxon>
        <taxon>Hyphomicrobiales</taxon>
        <taxon>Aurantimonadaceae</taxon>
        <taxon>Aureimonas</taxon>
    </lineage>
</organism>
<dbReference type="InterPro" id="IPR036188">
    <property type="entry name" value="FAD/NAD-bd_sf"/>
</dbReference>
<reference evidence="5" key="1">
    <citation type="journal article" date="2015" name="Proc. Natl. Acad. Sci. U.S.A.">
        <title>Bacterial clade with the ribosomal RNA operon on a small plasmid rather than the chromosome.</title>
        <authorList>
            <person name="Anda M."/>
            <person name="Ohtsubo Y."/>
            <person name="Okubo T."/>
            <person name="Sugawara M."/>
            <person name="Nagata Y."/>
            <person name="Tsuda M."/>
            <person name="Minamisawa K."/>
            <person name="Mitsui H."/>
        </authorList>
    </citation>
    <scope>NUCLEOTIDE SEQUENCE</scope>
    <source>
        <strain evidence="5">JCM 14755</strain>
    </source>
</reference>
<accession>A0A0P0Z3K2</accession>
<dbReference type="Gene3D" id="3.50.50.60">
    <property type="entry name" value="FAD/NAD(P)-binding domain"/>
    <property type="match status" value="1"/>
</dbReference>
<dbReference type="InterPro" id="IPR002938">
    <property type="entry name" value="FAD-bd"/>
</dbReference>
<dbReference type="PANTHER" id="PTHR43004">
    <property type="entry name" value="TRK SYSTEM POTASSIUM UPTAKE PROTEIN"/>
    <property type="match status" value="1"/>
</dbReference>
<dbReference type="GO" id="GO:0071949">
    <property type="term" value="F:FAD binding"/>
    <property type="evidence" value="ECO:0007669"/>
    <property type="project" value="InterPro"/>
</dbReference>
<dbReference type="Pfam" id="PF21274">
    <property type="entry name" value="Rng_hyd_C"/>
    <property type="match status" value="1"/>
</dbReference>